<name>A0A949TNJ7_9CLOT</name>
<comment type="caution">
    <text evidence="1">The sequence shown here is derived from an EMBL/GenBank/DDBJ whole genome shotgun (WGS) entry which is preliminary data.</text>
</comment>
<organism evidence="1 2">
    <name type="scientific">Clostridium thailandense</name>
    <dbReference type="NCBI Taxonomy" id="2794346"/>
    <lineage>
        <taxon>Bacteria</taxon>
        <taxon>Bacillati</taxon>
        <taxon>Bacillota</taxon>
        <taxon>Clostridia</taxon>
        <taxon>Eubacteriales</taxon>
        <taxon>Clostridiaceae</taxon>
        <taxon>Clostridium</taxon>
    </lineage>
</organism>
<protein>
    <submittedName>
        <fullName evidence="1">Uncharacterized protein</fullName>
    </submittedName>
</protein>
<dbReference type="EMBL" id="JAEEGC010000026">
    <property type="protein sequence ID" value="MBV7272547.1"/>
    <property type="molecule type" value="Genomic_DNA"/>
</dbReference>
<evidence type="ECO:0000313" key="2">
    <source>
        <dbReference type="Proteomes" id="UP000694308"/>
    </source>
</evidence>
<keyword evidence="2" id="KW-1185">Reference proteome</keyword>
<accession>A0A949TNJ7</accession>
<proteinExistence type="predicted"/>
<sequence>MSQSSSKAEIVAYITLDKERVFGGNPLILIAKDVDEQKLLCKDIAKAMKADVSQLHCGDYIIIK</sequence>
<evidence type="ECO:0000313" key="1">
    <source>
        <dbReference type="EMBL" id="MBV7272547.1"/>
    </source>
</evidence>
<gene>
    <name evidence="1" type="ORF">I6U48_06400</name>
</gene>
<dbReference type="InterPro" id="IPR054055">
    <property type="entry name" value="YpzH"/>
</dbReference>
<dbReference type="AlphaFoldDB" id="A0A949TNJ7"/>
<dbReference type="RefSeq" id="WP_218319582.1">
    <property type="nucleotide sequence ID" value="NZ_JAEEGC010000026.1"/>
</dbReference>
<dbReference type="Pfam" id="PF21835">
    <property type="entry name" value="YIEGIA_cap"/>
    <property type="match status" value="1"/>
</dbReference>
<reference evidence="1" key="1">
    <citation type="submission" date="2020-12" db="EMBL/GenBank/DDBJ databases">
        <title>Clostridium thailandense sp. nov., a novel acetogenic bacterium isolated from peat land soil in Thailand.</title>
        <authorList>
            <person name="Chaikitkaew S."/>
            <person name="Birkeland N.K."/>
        </authorList>
    </citation>
    <scope>NUCLEOTIDE SEQUENCE</scope>
    <source>
        <strain evidence="1">PL3</strain>
    </source>
</reference>
<dbReference type="Proteomes" id="UP000694308">
    <property type="component" value="Unassembled WGS sequence"/>
</dbReference>